<dbReference type="EMBL" id="CP009248">
    <property type="protein sequence ID" value="APT90944.1"/>
    <property type="molecule type" value="Genomic_DNA"/>
</dbReference>
<dbReference type="InterPro" id="IPR016166">
    <property type="entry name" value="FAD-bd_PCMH"/>
</dbReference>
<dbReference type="OrthoDB" id="9800184at2"/>
<dbReference type="InterPro" id="IPR016167">
    <property type="entry name" value="FAD-bd_PCMH_sub1"/>
</dbReference>
<dbReference type="Gene3D" id="1.10.45.10">
    <property type="entry name" value="Vanillyl-alcohol Oxidase, Chain A, domain 4"/>
    <property type="match status" value="1"/>
</dbReference>
<accession>A0A1L7CYP5</accession>
<dbReference type="STRING" id="1437874.CSPHI_07745"/>
<dbReference type="InterPro" id="IPR016171">
    <property type="entry name" value="Vanillyl_alc_oxidase_C-sub2"/>
</dbReference>
<dbReference type="InterPro" id="IPR010031">
    <property type="entry name" value="FAD_lactone_oxidase-like"/>
</dbReference>
<dbReference type="Gene3D" id="3.30.465.10">
    <property type="match status" value="1"/>
</dbReference>
<evidence type="ECO:0000313" key="4">
    <source>
        <dbReference type="Proteomes" id="UP000185469"/>
    </source>
</evidence>
<keyword evidence="1" id="KW-0560">Oxidoreductase</keyword>
<proteinExistence type="predicted"/>
<protein>
    <recommendedName>
        <fullName evidence="2">FAD-binding PCMH-type domain-containing protein</fullName>
    </recommendedName>
</protein>
<dbReference type="PANTHER" id="PTHR43762:SF1">
    <property type="entry name" value="D-ARABINONO-1,4-LACTONE OXIDASE"/>
    <property type="match status" value="1"/>
</dbReference>
<dbReference type="PANTHER" id="PTHR43762">
    <property type="entry name" value="L-GULONOLACTONE OXIDASE"/>
    <property type="match status" value="1"/>
</dbReference>
<dbReference type="Gene3D" id="3.30.70.2520">
    <property type="match status" value="1"/>
</dbReference>
<organism evidence="3 4">
    <name type="scientific">Corynebacterium sphenisci DSM 44792</name>
    <dbReference type="NCBI Taxonomy" id="1437874"/>
    <lineage>
        <taxon>Bacteria</taxon>
        <taxon>Bacillati</taxon>
        <taxon>Actinomycetota</taxon>
        <taxon>Actinomycetes</taxon>
        <taxon>Mycobacteriales</taxon>
        <taxon>Corynebacteriaceae</taxon>
        <taxon>Corynebacterium</taxon>
    </lineage>
</organism>
<dbReference type="GO" id="GO:0003885">
    <property type="term" value="F:D-arabinono-1,4-lactone oxidase activity"/>
    <property type="evidence" value="ECO:0007669"/>
    <property type="project" value="InterPro"/>
</dbReference>
<dbReference type="RefSeq" id="WP_075692207.1">
    <property type="nucleotide sequence ID" value="NZ_CP009248.1"/>
</dbReference>
<dbReference type="PROSITE" id="PS51387">
    <property type="entry name" value="FAD_PCMH"/>
    <property type="match status" value="1"/>
</dbReference>
<dbReference type="AlphaFoldDB" id="A0A1L7CYP5"/>
<evidence type="ECO:0000259" key="2">
    <source>
        <dbReference type="PROSITE" id="PS51387"/>
    </source>
</evidence>
<dbReference type="Proteomes" id="UP000185469">
    <property type="component" value="Chromosome"/>
</dbReference>
<keyword evidence="4" id="KW-1185">Reference proteome</keyword>
<dbReference type="SUPFAM" id="SSF56176">
    <property type="entry name" value="FAD-binding/transporter-associated domain-like"/>
    <property type="match status" value="1"/>
</dbReference>
<dbReference type="GO" id="GO:0071949">
    <property type="term" value="F:FAD binding"/>
    <property type="evidence" value="ECO:0007669"/>
    <property type="project" value="InterPro"/>
</dbReference>
<dbReference type="Gene3D" id="3.30.43.10">
    <property type="entry name" value="Uridine Diphospho-n-acetylenolpyruvylglucosamine Reductase, domain 2"/>
    <property type="match status" value="1"/>
</dbReference>
<sequence length="452" mass="48631">MSTTVWRNWSGTQTCRPERTLRPATEGAVAAAVAEAAAAGGVVRPLGAGHSFTPVACTEGVRLQLDGLSGLVAVDHAAGTVTLRAGTRLRDIPGLLRPLGLALPNQGDVDPQSVAGAVSTGTHGTGAGFTGFAGTVRAFRIIGADGVARDCRPDAPGEAGELFRLGRLGLGVFGVLTELTMTAVPAFHLLADEHLEDFEALRREFPARVRAADHLEFYWFPGTDAALVKDNRRIPDADLAAWAASPEAAGVTRPTRLGRVRGFIDEELISNGALWAMCELARARPGLVPRLNALAARTVPRRRWVGPAHEVFVSPRRVRFAEMEYAVDLDDAPEVLAEIRRVIDAAGAHVSFPLEVRAAAADDVALSTAYGRQSCYIAVHRYHREDHRDYFALVEPVLAAAGGRPHWGKLHTLGATELRERYPLFDEVARLRARLDPEGVFLNDHLRGLFGA</sequence>
<dbReference type="InterPro" id="IPR007173">
    <property type="entry name" value="ALO_C"/>
</dbReference>
<name>A0A1L7CYP5_9CORY</name>
<dbReference type="InterPro" id="IPR006094">
    <property type="entry name" value="Oxid_FAD_bind_N"/>
</dbReference>
<reference evidence="3 4" key="1">
    <citation type="submission" date="2014-08" db="EMBL/GenBank/DDBJ databases">
        <title>Complete genome sequence of Corynebacterium sphenisci CECT 5990(T) (=DSM 44792(T)), isolated from healthy wild penguins.</title>
        <authorList>
            <person name="Ruckert C."/>
            <person name="Albersmeier A."/>
            <person name="Winkler A."/>
            <person name="Kalinowski J."/>
        </authorList>
    </citation>
    <scope>NUCLEOTIDE SEQUENCE [LARGE SCALE GENOMIC DNA]</scope>
    <source>
        <strain evidence="3 4">DSM 44792</strain>
    </source>
</reference>
<evidence type="ECO:0000313" key="3">
    <source>
        <dbReference type="EMBL" id="APT90944.1"/>
    </source>
</evidence>
<dbReference type="KEGG" id="csph:CSPHI_07745"/>
<dbReference type="Pfam" id="PF01565">
    <property type="entry name" value="FAD_binding_4"/>
    <property type="match status" value="1"/>
</dbReference>
<dbReference type="GO" id="GO:0016020">
    <property type="term" value="C:membrane"/>
    <property type="evidence" value="ECO:0007669"/>
    <property type="project" value="InterPro"/>
</dbReference>
<feature type="domain" description="FAD-binding PCMH-type" evidence="2">
    <location>
        <begin position="13"/>
        <end position="186"/>
    </location>
</feature>
<dbReference type="Pfam" id="PF04030">
    <property type="entry name" value="ALO"/>
    <property type="match status" value="1"/>
</dbReference>
<evidence type="ECO:0000256" key="1">
    <source>
        <dbReference type="ARBA" id="ARBA00023002"/>
    </source>
</evidence>
<dbReference type="NCBIfam" id="TIGR01679">
    <property type="entry name" value="bact_FAD_ox"/>
    <property type="match status" value="1"/>
</dbReference>
<dbReference type="InterPro" id="IPR016169">
    <property type="entry name" value="FAD-bd_PCMH_sub2"/>
</dbReference>
<gene>
    <name evidence="3" type="ORF">CSPHI_07745</name>
</gene>
<dbReference type="PIRSF" id="PIRSF000136">
    <property type="entry name" value="LGO_GLO"/>
    <property type="match status" value="1"/>
</dbReference>
<dbReference type="InterPro" id="IPR036318">
    <property type="entry name" value="FAD-bd_PCMH-like_sf"/>
</dbReference>